<reference evidence="1 2" key="1">
    <citation type="journal article" date="2019" name="Sci. Rep.">
        <title>Orb-weaving spider Araneus ventricosus genome elucidates the spidroin gene catalogue.</title>
        <authorList>
            <person name="Kono N."/>
            <person name="Nakamura H."/>
            <person name="Ohtoshi R."/>
            <person name="Moran D.A.P."/>
            <person name="Shinohara A."/>
            <person name="Yoshida Y."/>
            <person name="Fujiwara M."/>
            <person name="Mori M."/>
            <person name="Tomita M."/>
            <person name="Arakawa K."/>
        </authorList>
    </citation>
    <scope>NUCLEOTIDE SEQUENCE [LARGE SCALE GENOMIC DNA]</scope>
</reference>
<gene>
    <name evidence="1" type="ORF">AVEN_127838_1</name>
</gene>
<dbReference type="AlphaFoldDB" id="A0A4Y1ZZN4"/>
<keyword evidence="2" id="KW-1185">Reference proteome</keyword>
<protein>
    <submittedName>
        <fullName evidence="1">Uncharacterized protein</fullName>
    </submittedName>
</protein>
<dbReference type="EMBL" id="BGPR01000002">
    <property type="protein sequence ID" value="GBL72569.1"/>
    <property type="molecule type" value="Genomic_DNA"/>
</dbReference>
<accession>A0A4Y1ZZN4</accession>
<evidence type="ECO:0000313" key="1">
    <source>
        <dbReference type="EMBL" id="GBL72569.1"/>
    </source>
</evidence>
<evidence type="ECO:0000313" key="2">
    <source>
        <dbReference type="Proteomes" id="UP000499080"/>
    </source>
</evidence>
<organism evidence="1 2">
    <name type="scientific">Araneus ventricosus</name>
    <name type="common">Orbweaver spider</name>
    <name type="synonym">Epeira ventricosa</name>
    <dbReference type="NCBI Taxonomy" id="182803"/>
    <lineage>
        <taxon>Eukaryota</taxon>
        <taxon>Metazoa</taxon>
        <taxon>Ecdysozoa</taxon>
        <taxon>Arthropoda</taxon>
        <taxon>Chelicerata</taxon>
        <taxon>Arachnida</taxon>
        <taxon>Araneae</taxon>
        <taxon>Araneomorphae</taxon>
        <taxon>Entelegynae</taxon>
        <taxon>Araneoidea</taxon>
        <taxon>Araneidae</taxon>
        <taxon>Araneus</taxon>
    </lineage>
</organism>
<comment type="caution">
    <text evidence="1">The sequence shown here is derived from an EMBL/GenBank/DDBJ whole genome shotgun (WGS) entry which is preliminary data.</text>
</comment>
<dbReference type="Proteomes" id="UP000499080">
    <property type="component" value="Unassembled WGS sequence"/>
</dbReference>
<name>A0A4Y1ZZN4_ARAVE</name>
<sequence>MNLCYKRLCSNSSRYNSSWSGLSSMSVSELDSWSLNSVTSPLRHNASDLSSVCLSLLYSSNSAEYCSVVIISRRFVIAMLDCAERFIQFQARSDETNCFNVIGSVGASRRNANARLEE</sequence>
<proteinExistence type="predicted"/>